<keyword evidence="3" id="KW-1185">Reference proteome</keyword>
<protein>
    <submittedName>
        <fullName evidence="2">Polysaccharide pyruvyl transferase family protein</fullName>
    </submittedName>
</protein>
<sequence length="442" mass="46880">MGLPAVRVGAPMIGQSAGDHGRRVFMAGLFDLRNYGDLLFPLLADRRLAQYGYRIQPVTPAGGSCGWADTTPCIALEGLFAEEGQPAGVLIGGGNIVYGGVRGNHLLPNSPETADRGELAAWGPPGLWLGPALAAAVHDVPILWNAPGLPHPLAGHWRSLLGSALDASDYVSVREEMSRSLALETSSRADIRVVPDSAAELARLWPKAGLAAVYRTLLERKGARPDVRIWAIHLRDRSLGEHSLAELAREIDRIAARTGLTPALVAIGPGLGDATMVRELNDRLTVSALPLDDPAGPREIAALISHAHLYVGASLHGYITAAAYGVPGLLVARPRHRKFSGFVSQIGRSGDLKGDWCAALDAVPPALAEGPSARIPDEVHARLDRHWAAIAAALSNPARSRAARAAFLRTVVRLGLRTPFGPAWLLSPMLRSRAHQRPGASA</sequence>
<dbReference type="Proteomes" id="UP000773614">
    <property type="component" value="Unassembled WGS sequence"/>
</dbReference>
<evidence type="ECO:0000259" key="1">
    <source>
        <dbReference type="Pfam" id="PF04230"/>
    </source>
</evidence>
<name>A0A964T1K5_9HYPH</name>
<gene>
    <name evidence="2" type="ORF">E4O86_02390</name>
</gene>
<organism evidence="2 3">
    <name type="scientific">Propylenella binzhouense</name>
    <dbReference type="NCBI Taxonomy" id="2555902"/>
    <lineage>
        <taxon>Bacteria</taxon>
        <taxon>Pseudomonadati</taxon>
        <taxon>Pseudomonadota</taxon>
        <taxon>Alphaproteobacteria</taxon>
        <taxon>Hyphomicrobiales</taxon>
        <taxon>Propylenellaceae</taxon>
        <taxon>Propylenella</taxon>
    </lineage>
</organism>
<dbReference type="EMBL" id="SPKJ01000004">
    <property type="protein sequence ID" value="MYZ46569.1"/>
    <property type="molecule type" value="Genomic_DNA"/>
</dbReference>
<reference evidence="2" key="1">
    <citation type="submission" date="2019-03" db="EMBL/GenBank/DDBJ databases">
        <title>Afifella sp. nov., isolated from activated sludge.</title>
        <authorList>
            <person name="Li Q."/>
            <person name="Liu Y."/>
        </authorList>
    </citation>
    <scope>NUCLEOTIDE SEQUENCE</scope>
    <source>
        <strain evidence="2">L72</strain>
    </source>
</reference>
<dbReference type="RefSeq" id="WP_161138918.1">
    <property type="nucleotide sequence ID" value="NZ_SPKJ01000004.1"/>
</dbReference>
<evidence type="ECO:0000313" key="2">
    <source>
        <dbReference type="EMBL" id="MYZ46569.1"/>
    </source>
</evidence>
<feature type="domain" description="Polysaccharide pyruvyl transferase" evidence="1">
    <location>
        <begin position="34"/>
        <end position="332"/>
    </location>
</feature>
<dbReference type="OrthoDB" id="1425928at2"/>
<comment type="caution">
    <text evidence="2">The sequence shown here is derived from an EMBL/GenBank/DDBJ whole genome shotgun (WGS) entry which is preliminary data.</text>
</comment>
<evidence type="ECO:0000313" key="3">
    <source>
        <dbReference type="Proteomes" id="UP000773614"/>
    </source>
</evidence>
<dbReference type="AlphaFoldDB" id="A0A964T1K5"/>
<dbReference type="Pfam" id="PF04230">
    <property type="entry name" value="PS_pyruv_trans"/>
    <property type="match status" value="1"/>
</dbReference>
<dbReference type="GO" id="GO:0016740">
    <property type="term" value="F:transferase activity"/>
    <property type="evidence" value="ECO:0007669"/>
    <property type="project" value="UniProtKB-KW"/>
</dbReference>
<accession>A0A964T1K5</accession>
<keyword evidence="2" id="KW-0808">Transferase</keyword>
<dbReference type="InterPro" id="IPR007345">
    <property type="entry name" value="Polysacch_pyruvyl_Trfase"/>
</dbReference>
<proteinExistence type="predicted"/>